<name>A0ABS7RD22_9HYPH</name>
<sequence>MSRYDFCHTIQDEKLGIGVVYDLECEVELSVELDAGVPMISVDAVYVGGKNLFDGSALTKSIAAEIANAAENDEALKALAVSDEGFTYRGLGGNDPDGRFVRAL</sequence>
<proteinExistence type="predicted"/>
<keyword evidence="2" id="KW-1185">Reference proteome</keyword>
<protein>
    <submittedName>
        <fullName evidence="1">Uncharacterized protein</fullName>
    </submittedName>
</protein>
<accession>A0ABS7RD22</accession>
<organism evidence="1 2">
    <name type="scientific">Nitratireductor rhodophyticola</name>
    <dbReference type="NCBI Taxonomy" id="2854036"/>
    <lineage>
        <taxon>Bacteria</taxon>
        <taxon>Pseudomonadati</taxon>
        <taxon>Pseudomonadota</taxon>
        <taxon>Alphaproteobacteria</taxon>
        <taxon>Hyphomicrobiales</taxon>
        <taxon>Phyllobacteriaceae</taxon>
        <taxon>Nitratireductor</taxon>
    </lineage>
</organism>
<dbReference type="EMBL" id="JAHSQO010000007">
    <property type="protein sequence ID" value="MBY8918793.1"/>
    <property type="molecule type" value="Genomic_DNA"/>
</dbReference>
<evidence type="ECO:0000313" key="1">
    <source>
        <dbReference type="EMBL" id="MBY8918793.1"/>
    </source>
</evidence>
<comment type="caution">
    <text evidence="1">The sequence shown here is derived from an EMBL/GenBank/DDBJ whole genome shotgun (WGS) entry which is preliminary data.</text>
</comment>
<gene>
    <name evidence="1" type="ORF">KVG22_19480</name>
</gene>
<evidence type="ECO:0000313" key="2">
    <source>
        <dbReference type="Proteomes" id="UP000777661"/>
    </source>
</evidence>
<dbReference type="RefSeq" id="WP_223004334.1">
    <property type="nucleotide sequence ID" value="NZ_JAHSQO010000007.1"/>
</dbReference>
<dbReference type="Proteomes" id="UP000777661">
    <property type="component" value="Unassembled WGS sequence"/>
</dbReference>
<reference evidence="1 2" key="1">
    <citation type="submission" date="2021-06" db="EMBL/GenBank/DDBJ databases">
        <title>Nitratireductor porphyridii sp. nov., isolated from a small marine red alga, Porphyridium purpureum in South Korea.</title>
        <authorList>
            <person name="Kim K.H."/>
            <person name="Kristyanto S."/>
            <person name="Jeon C.O."/>
        </authorList>
    </citation>
    <scope>NUCLEOTIDE SEQUENCE [LARGE SCALE GENOMIC DNA]</scope>
    <source>
        <strain evidence="1 2">R6</strain>
    </source>
</reference>